<keyword evidence="13" id="KW-1185">Reference proteome</keyword>
<dbReference type="EMBL" id="JANEYF010003057">
    <property type="protein sequence ID" value="KAJ8939667.1"/>
    <property type="molecule type" value="Genomic_DNA"/>
</dbReference>
<keyword evidence="2" id="KW-0645">Protease</keyword>
<evidence type="ECO:0000256" key="4">
    <source>
        <dbReference type="ARBA" id="ARBA00022741"/>
    </source>
</evidence>
<keyword evidence="7" id="KW-0809">Transit peptide</keyword>
<name>A0AAV8XMC1_9CUCU</name>
<evidence type="ECO:0000256" key="8">
    <source>
        <dbReference type="ARBA" id="ARBA00022989"/>
    </source>
</evidence>
<evidence type="ECO:0000259" key="11">
    <source>
        <dbReference type="SMART" id="SM00382"/>
    </source>
</evidence>
<dbReference type="AlphaFoldDB" id="A0AAV8XMC1"/>
<feature type="transmembrane region" description="Helical" evidence="10">
    <location>
        <begin position="147"/>
        <end position="166"/>
    </location>
</feature>
<keyword evidence="5" id="KW-0378">Hydrolase</keyword>
<keyword evidence="4" id="KW-0547">Nucleotide-binding</keyword>
<accession>A0AAV8XMC1</accession>
<dbReference type="CDD" id="cd19501">
    <property type="entry name" value="RecA-like_FtsH"/>
    <property type="match status" value="1"/>
</dbReference>
<dbReference type="Gene3D" id="1.20.58.760">
    <property type="entry name" value="Peptidase M41"/>
    <property type="match status" value="1"/>
</dbReference>
<evidence type="ECO:0000313" key="13">
    <source>
        <dbReference type="Proteomes" id="UP001162156"/>
    </source>
</evidence>
<evidence type="ECO:0000313" key="12">
    <source>
        <dbReference type="EMBL" id="KAJ8939667.1"/>
    </source>
</evidence>
<dbReference type="InterPro" id="IPR003593">
    <property type="entry name" value="AAA+_ATPase"/>
</dbReference>
<feature type="domain" description="AAA+ ATPase" evidence="11">
    <location>
        <begin position="225"/>
        <end position="360"/>
    </location>
</feature>
<keyword evidence="6" id="KW-0067">ATP-binding</keyword>
<evidence type="ECO:0000256" key="3">
    <source>
        <dbReference type="ARBA" id="ARBA00022692"/>
    </source>
</evidence>
<dbReference type="GO" id="GO:0016887">
    <property type="term" value="F:ATP hydrolysis activity"/>
    <property type="evidence" value="ECO:0007669"/>
    <property type="project" value="InterPro"/>
</dbReference>
<dbReference type="GO" id="GO:0007005">
    <property type="term" value="P:mitochondrion organization"/>
    <property type="evidence" value="ECO:0007669"/>
    <property type="project" value="TreeGrafter"/>
</dbReference>
<dbReference type="Pfam" id="PF01434">
    <property type="entry name" value="Peptidase_M41"/>
    <property type="match status" value="1"/>
</dbReference>
<proteinExistence type="predicted"/>
<dbReference type="InterPro" id="IPR037219">
    <property type="entry name" value="Peptidase_M41-like"/>
</dbReference>
<comment type="caution">
    <text evidence="12">The sequence shown here is derived from an EMBL/GenBank/DDBJ whole genome shotgun (WGS) entry which is preliminary data.</text>
</comment>
<dbReference type="GO" id="GO:0006515">
    <property type="term" value="P:protein quality control for misfolded or incompletely synthesized proteins"/>
    <property type="evidence" value="ECO:0007669"/>
    <property type="project" value="TreeGrafter"/>
</dbReference>
<dbReference type="GO" id="GO:0005743">
    <property type="term" value="C:mitochondrial inner membrane"/>
    <property type="evidence" value="ECO:0007669"/>
    <property type="project" value="TreeGrafter"/>
</dbReference>
<dbReference type="InterPro" id="IPR000642">
    <property type="entry name" value="Peptidase_M41"/>
</dbReference>
<keyword evidence="8 10" id="KW-1133">Transmembrane helix</keyword>
<evidence type="ECO:0000256" key="2">
    <source>
        <dbReference type="ARBA" id="ARBA00022670"/>
    </source>
</evidence>
<dbReference type="SUPFAM" id="SSF140990">
    <property type="entry name" value="FtsH protease domain-like"/>
    <property type="match status" value="1"/>
</dbReference>
<comment type="subcellular location">
    <subcellularLocation>
        <location evidence="1">Membrane</location>
        <topology evidence="1">Multi-pass membrane protein</topology>
    </subcellularLocation>
</comment>
<dbReference type="SUPFAM" id="SSF52540">
    <property type="entry name" value="P-loop containing nucleoside triphosphate hydrolases"/>
    <property type="match status" value="1"/>
</dbReference>
<keyword evidence="9 10" id="KW-0472">Membrane</keyword>
<evidence type="ECO:0000256" key="10">
    <source>
        <dbReference type="SAM" id="Phobius"/>
    </source>
</evidence>
<dbReference type="Pfam" id="PF07728">
    <property type="entry name" value="AAA_5"/>
    <property type="match status" value="1"/>
</dbReference>
<evidence type="ECO:0000256" key="5">
    <source>
        <dbReference type="ARBA" id="ARBA00022801"/>
    </source>
</evidence>
<evidence type="ECO:0000256" key="6">
    <source>
        <dbReference type="ARBA" id="ARBA00022840"/>
    </source>
</evidence>
<dbReference type="Proteomes" id="UP001162156">
    <property type="component" value="Unassembled WGS sequence"/>
</dbReference>
<dbReference type="FunFam" id="3.40.50.300:FF:000277">
    <property type="entry name" value="ATP-dependent zinc metalloprotease FtsH"/>
    <property type="match status" value="1"/>
</dbReference>
<dbReference type="InterPro" id="IPR011704">
    <property type="entry name" value="ATPase_dyneun-rel_AAA"/>
</dbReference>
<evidence type="ECO:0000256" key="9">
    <source>
        <dbReference type="ARBA" id="ARBA00023136"/>
    </source>
</evidence>
<dbReference type="PANTHER" id="PTHR23076:SF97">
    <property type="entry name" value="ATP-DEPENDENT ZINC METALLOPROTEASE YME1L1"/>
    <property type="match status" value="1"/>
</dbReference>
<dbReference type="SMART" id="SM00382">
    <property type="entry name" value="AAA"/>
    <property type="match status" value="1"/>
</dbReference>
<dbReference type="InterPro" id="IPR027417">
    <property type="entry name" value="P-loop_NTPase"/>
</dbReference>
<dbReference type="GO" id="GO:0005524">
    <property type="term" value="F:ATP binding"/>
    <property type="evidence" value="ECO:0007669"/>
    <property type="project" value="UniProtKB-KW"/>
</dbReference>
<protein>
    <recommendedName>
        <fullName evidence="11">AAA+ ATPase domain-containing protein</fullName>
    </recommendedName>
</protein>
<evidence type="ECO:0000256" key="7">
    <source>
        <dbReference type="ARBA" id="ARBA00022946"/>
    </source>
</evidence>
<keyword evidence="3 10" id="KW-0812">Transmembrane</keyword>
<dbReference type="GO" id="GO:0004222">
    <property type="term" value="F:metalloendopeptidase activity"/>
    <property type="evidence" value="ECO:0007669"/>
    <property type="project" value="InterPro"/>
</dbReference>
<dbReference type="GO" id="GO:0004176">
    <property type="term" value="F:ATP-dependent peptidase activity"/>
    <property type="evidence" value="ECO:0007669"/>
    <property type="project" value="InterPro"/>
</dbReference>
<dbReference type="PANTHER" id="PTHR23076">
    <property type="entry name" value="METALLOPROTEASE M41 FTSH"/>
    <property type="match status" value="1"/>
</dbReference>
<sequence length="503" mass="55387">MFSLQNQNQAFATLTQFSAKITRHNVYLKKKSSGKAKQENNVLCLDSFLETLRGFKTDRTIKAESQRNPTLATRVKNAFGFPAPDSLESKLVGTNTINTEKLKQMLTSNDSLNENEKQRIKLAFAEGYLLGNNSGTRGGKSSKYFKLVTQILTIFIFLAIVVSLMASASGSVFRIQLGNQVEVDPEEIHVTFEDVKGVDEAKQELKDVVEFLKNPDKFSNLGGKLPKGVLLVGPPGTGKTLLARAVAGEAAVPFFHAAGPEFDEVLVGQGARRVRDLFKAAKKRAPCVVFIDEIDSVGSKRTNSVLHPYANQTINQLLSEMDGFHQNEGVIVLGATNRRDDLDQALGPSLGHTAYIPEKERYHVTKSQLLAMMDTMMGGRAAEELVFGPEKITSGASSDLQQATSIATHMVKDWGMSEKIGLRTMVDNPKSFHAETLGPATSEMVDSEIRRILSESYDRARHILKVHAKEHKALAEALMKYETLDAEDIKAIMADKTAEKQKL</sequence>
<organism evidence="12 13">
    <name type="scientific">Rhamnusium bicolor</name>
    <dbReference type="NCBI Taxonomy" id="1586634"/>
    <lineage>
        <taxon>Eukaryota</taxon>
        <taxon>Metazoa</taxon>
        <taxon>Ecdysozoa</taxon>
        <taxon>Arthropoda</taxon>
        <taxon>Hexapoda</taxon>
        <taxon>Insecta</taxon>
        <taxon>Pterygota</taxon>
        <taxon>Neoptera</taxon>
        <taxon>Endopterygota</taxon>
        <taxon>Coleoptera</taxon>
        <taxon>Polyphaga</taxon>
        <taxon>Cucujiformia</taxon>
        <taxon>Chrysomeloidea</taxon>
        <taxon>Cerambycidae</taxon>
        <taxon>Lepturinae</taxon>
        <taxon>Rhagiini</taxon>
        <taxon>Rhamnusium</taxon>
    </lineage>
</organism>
<evidence type="ECO:0000256" key="1">
    <source>
        <dbReference type="ARBA" id="ARBA00004141"/>
    </source>
</evidence>
<reference evidence="12" key="1">
    <citation type="journal article" date="2023" name="Insect Mol. Biol.">
        <title>Genome sequencing provides insights into the evolution of gene families encoding plant cell wall-degrading enzymes in longhorned beetles.</title>
        <authorList>
            <person name="Shin N.R."/>
            <person name="Okamura Y."/>
            <person name="Kirsch R."/>
            <person name="Pauchet Y."/>
        </authorList>
    </citation>
    <scope>NUCLEOTIDE SEQUENCE</scope>
    <source>
        <strain evidence="12">RBIC_L_NR</strain>
    </source>
</reference>
<dbReference type="Gene3D" id="3.40.50.300">
    <property type="entry name" value="P-loop containing nucleotide triphosphate hydrolases"/>
    <property type="match status" value="1"/>
</dbReference>
<gene>
    <name evidence="12" type="ORF">NQ314_011050</name>
</gene>